<dbReference type="OrthoDB" id="5295044at2"/>
<evidence type="ECO:0000256" key="2">
    <source>
        <dbReference type="ARBA" id="ARBA00022741"/>
    </source>
</evidence>
<keyword evidence="3" id="KW-0067">ATP-binding</keyword>
<dbReference type="InterPro" id="IPR006015">
    <property type="entry name" value="Universal_stress_UspA"/>
</dbReference>
<protein>
    <submittedName>
        <fullName evidence="5">Universal stress protein</fullName>
    </submittedName>
</protein>
<evidence type="ECO:0000313" key="5">
    <source>
        <dbReference type="EMBL" id="RJG01041.1"/>
    </source>
</evidence>
<gene>
    <name evidence="5" type="ORF">D3878_05125</name>
</gene>
<accession>A0A3A3FZF3</accession>
<dbReference type="RefSeq" id="WP_119784491.1">
    <property type="nucleotide sequence ID" value="NZ_QYUQ01000002.1"/>
</dbReference>
<reference evidence="6" key="1">
    <citation type="submission" date="2018-09" db="EMBL/GenBank/DDBJ databases">
        <authorList>
            <person name="Zhu H."/>
        </authorList>
    </citation>
    <scope>NUCLEOTIDE SEQUENCE [LARGE SCALE GENOMIC DNA]</scope>
    <source>
        <strain evidence="6">K1S02-23</strain>
    </source>
</reference>
<organism evidence="5 6">
    <name type="scientific">Noviherbaspirillum sedimenti</name>
    <dbReference type="NCBI Taxonomy" id="2320865"/>
    <lineage>
        <taxon>Bacteria</taxon>
        <taxon>Pseudomonadati</taxon>
        <taxon>Pseudomonadota</taxon>
        <taxon>Betaproteobacteria</taxon>
        <taxon>Burkholderiales</taxon>
        <taxon>Oxalobacteraceae</taxon>
        <taxon>Noviherbaspirillum</taxon>
    </lineage>
</organism>
<keyword evidence="6" id="KW-1185">Reference proteome</keyword>
<dbReference type="EMBL" id="QYUQ01000002">
    <property type="protein sequence ID" value="RJG01041.1"/>
    <property type="molecule type" value="Genomic_DNA"/>
</dbReference>
<dbReference type="SUPFAM" id="SSF52402">
    <property type="entry name" value="Adenine nucleotide alpha hydrolases-like"/>
    <property type="match status" value="1"/>
</dbReference>
<proteinExistence type="inferred from homology"/>
<evidence type="ECO:0000313" key="6">
    <source>
        <dbReference type="Proteomes" id="UP000266327"/>
    </source>
</evidence>
<dbReference type="PANTHER" id="PTHR46268">
    <property type="entry name" value="STRESS RESPONSE PROTEIN NHAX"/>
    <property type="match status" value="1"/>
</dbReference>
<dbReference type="GO" id="GO:0005524">
    <property type="term" value="F:ATP binding"/>
    <property type="evidence" value="ECO:0007669"/>
    <property type="project" value="UniProtKB-KW"/>
</dbReference>
<evidence type="ECO:0000256" key="1">
    <source>
        <dbReference type="ARBA" id="ARBA00008791"/>
    </source>
</evidence>
<feature type="domain" description="UspA" evidence="4">
    <location>
        <begin position="1"/>
        <end position="147"/>
    </location>
</feature>
<evidence type="ECO:0000259" key="4">
    <source>
        <dbReference type="Pfam" id="PF00582"/>
    </source>
</evidence>
<comment type="caution">
    <text evidence="5">The sequence shown here is derived from an EMBL/GenBank/DDBJ whole genome shotgun (WGS) entry which is preliminary data.</text>
</comment>
<dbReference type="Proteomes" id="UP000266327">
    <property type="component" value="Unassembled WGS sequence"/>
</dbReference>
<dbReference type="Pfam" id="PF00582">
    <property type="entry name" value="Usp"/>
    <property type="match status" value="1"/>
</dbReference>
<evidence type="ECO:0000256" key="3">
    <source>
        <dbReference type="ARBA" id="ARBA00022840"/>
    </source>
</evidence>
<dbReference type="CDD" id="cd00293">
    <property type="entry name" value="USP-like"/>
    <property type="match status" value="1"/>
</dbReference>
<dbReference type="PRINTS" id="PR01438">
    <property type="entry name" value="UNVRSLSTRESS"/>
</dbReference>
<comment type="similarity">
    <text evidence="1">Belongs to the universal stress protein A family.</text>
</comment>
<dbReference type="Gene3D" id="3.40.50.620">
    <property type="entry name" value="HUPs"/>
    <property type="match status" value="1"/>
</dbReference>
<dbReference type="AlphaFoldDB" id="A0A3A3FZF3"/>
<dbReference type="PANTHER" id="PTHR46268:SF27">
    <property type="entry name" value="UNIVERSAL STRESS PROTEIN RV2623"/>
    <property type="match status" value="1"/>
</dbReference>
<dbReference type="InterPro" id="IPR014729">
    <property type="entry name" value="Rossmann-like_a/b/a_fold"/>
</dbReference>
<keyword evidence="2" id="KW-0547">Nucleotide-binding</keyword>
<dbReference type="InterPro" id="IPR006016">
    <property type="entry name" value="UspA"/>
</dbReference>
<name>A0A3A3FZF3_9BURK</name>
<sequence length="162" mass="17654">MYQRILLPSDGSAISRQAVASGIRFARDTGASVVGIHVLPQPHPDQLQAWMHHDPHYEEKRRALFDKFADESLAFIANSALAEGVPCSYHKLESSQPWQAIVKAAQQERCDLIFMASHGWHGGEGELPGSETRKVLHHSAVPVLVFKASSGQAAIAPAAARK</sequence>